<dbReference type="PANTHER" id="PTHR37928">
    <property type="entry name" value="CFEM DOMAIN PROTEIN (AFU_ORTHOLOGUE AFUA_6G14090)"/>
    <property type="match status" value="1"/>
</dbReference>
<organism evidence="19 20">
    <name type="scientific">Trichocladium antarcticum</name>
    <dbReference type="NCBI Taxonomy" id="1450529"/>
    <lineage>
        <taxon>Eukaryota</taxon>
        <taxon>Fungi</taxon>
        <taxon>Dikarya</taxon>
        <taxon>Ascomycota</taxon>
        <taxon>Pezizomycotina</taxon>
        <taxon>Sordariomycetes</taxon>
        <taxon>Sordariomycetidae</taxon>
        <taxon>Sordariales</taxon>
        <taxon>Chaetomiaceae</taxon>
        <taxon>Trichocladium</taxon>
    </lineage>
</organism>
<feature type="compositionally biased region" description="Low complexity" evidence="16">
    <location>
        <begin position="117"/>
        <end position="134"/>
    </location>
</feature>
<sequence length="209" mass="20790">MKFSAAILPALVAVASAQSLDMLPKCSVPCIQKAVADTTKCEATDFACVCENMAALTGAATGCVIENCGIDVAINEVVPGTKTFCEAVAAGGGGGGDSSSSSSDPPFEESMTPPPTTKTEAPATTETEAPATTEETPEPTQTDDGEEEEDDEEETASTAPSSIPTTPPASNATTTAGNPPTETVHPGAAAGVTYIGSLAMLALGALAAF</sequence>
<dbReference type="Pfam" id="PF05730">
    <property type="entry name" value="CFEM"/>
    <property type="match status" value="1"/>
</dbReference>
<reference evidence="19" key="1">
    <citation type="journal article" date="2023" name="Mol. Phylogenet. Evol.">
        <title>Genome-scale phylogeny and comparative genomics of the fungal order Sordariales.</title>
        <authorList>
            <person name="Hensen N."/>
            <person name="Bonometti L."/>
            <person name="Westerberg I."/>
            <person name="Brannstrom I.O."/>
            <person name="Guillou S."/>
            <person name="Cros-Aarteil S."/>
            <person name="Calhoun S."/>
            <person name="Haridas S."/>
            <person name="Kuo A."/>
            <person name="Mondo S."/>
            <person name="Pangilinan J."/>
            <person name="Riley R."/>
            <person name="LaButti K."/>
            <person name="Andreopoulos B."/>
            <person name="Lipzen A."/>
            <person name="Chen C."/>
            <person name="Yan M."/>
            <person name="Daum C."/>
            <person name="Ng V."/>
            <person name="Clum A."/>
            <person name="Steindorff A."/>
            <person name="Ohm R.A."/>
            <person name="Martin F."/>
            <person name="Silar P."/>
            <person name="Natvig D.O."/>
            <person name="Lalanne C."/>
            <person name="Gautier V."/>
            <person name="Ament-Velasquez S.L."/>
            <person name="Kruys A."/>
            <person name="Hutchinson M.I."/>
            <person name="Powell A.J."/>
            <person name="Barry K."/>
            <person name="Miller A.N."/>
            <person name="Grigoriev I.V."/>
            <person name="Debuchy R."/>
            <person name="Gladieux P."/>
            <person name="Hiltunen Thoren M."/>
            <person name="Johannesson H."/>
        </authorList>
    </citation>
    <scope>NUCLEOTIDE SEQUENCE</scope>
    <source>
        <strain evidence="19">CBS 123565</strain>
    </source>
</reference>
<evidence type="ECO:0000256" key="10">
    <source>
        <dbReference type="ARBA" id="ARBA00023004"/>
    </source>
</evidence>
<feature type="signal peptide" evidence="17">
    <location>
        <begin position="1"/>
        <end position="17"/>
    </location>
</feature>
<comment type="subcellular location">
    <subcellularLocation>
        <location evidence="1">Cell membrane</location>
        <topology evidence="1">Lipid-anchor</topology>
        <topology evidence="1">GPI-anchor</topology>
    </subcellularLocation>
    <subcellularLocation>
        <location evidence="2">Secreted</location>
    </subcellularLocation>
</comment>
<evidence type="ECO:0000259" key="18">
    <source>
        <dbReference type="PROSITE" id="PS52012"/>
    </source>
</evidence>
<feature type="region of interest" description="Disordered" evidence="16">
    <location>
        <begin position="91"/>
        <end position="187"/>
    </location>
</feature>
<feature type="chain" id="PRO_5043016593" description="CFEM domain-containing protein" evidence="17">
    <location>
        <begin position="18"/>
        <end position="209"/>
    </location>
</feature>
<feature type="compositionally biased region" description="Acidic residues" evidence="16">
    <location>
        <begin position="135"/>
        <end position="155"/>
    </location>
</feature>
<evidence type="ECO:0000313" key="20">
    <source>
        <dbReference type="Proteomes" id="UP001304895"/>
    </source>
</evidence>
<dbReference type="EMBL" id="MU853401">
    <property type="protein sequence ID" value="KAK4138501.1"/>
    <property type="molecule type" value="Genomic_DNA"/>
</dbReference>
<dbReference type="InterPro" id="IPR051735">
    <property type="entry name" value="CFEM_domain"/>
</dbReference>
<evidence type="ECO:0000256" key="16">
    <source>
        <dbReference type="SAM" id="MobiDB-lite"/>
    </source>
</evidence>
<comment type="caution">
    <text evidence="15">Lacks conserved residue(s) required for the propagation of feature annotation.</text>
</comment>
<keyword evidence="4" id="KW-1003">Cell membrane</keyword>
<evidence type="ECO:0000256" key="9">
    <source>
        <dbReference type="ARBA" id="ARBA00022729"/>
    </source>
</evidence>
<keyword evidence="9 17" id="KW-0732">Signal</keyword>
<evidence type="ECO:0000256" key="15">
    <source>
        <dbReference type="PROSITE-ProRule" id="PRU01356"/>
    </source>
</evidence>
<evidence type="ECO:0000256" key="5">
    <source>
        <dbReference type="ARBA" id="ARBA00022525"/>
    </source>
</evidence>
<evidence type="ECO:0000256" key="2">
    <source>
        <dbReference type="ARBA" id="ARBA00004613"/>
    </source>
</evidence>
<dbReference type="GO" id="GO:0005576">
    <property type="term" value="C:extracellular region"/>
    <property type="evidence" value="ECO:0007669"/>
    <property type="project" value="UniProtKB-SubCell"/>
</dbReference>
<keyword evidence="6 15" id="KW-0349">Heme</keyword>
<dbReference type="AlphaFoldDB" id="A0AAN6ZIB4"/>
<name>A0AAN6ZIB4_9PEZI</name>
<evidence type="ECO:0000256" key="8">
    <source>
        <dbReference type="ARBA" id="ARBA00022723"/>
    </source>
</evidence>
<feature type="compositionally biased region" description="Low complexity" evidence="16">
    <location>
        <begin position="156"/>
        <end position="183"/>
    </location>
</feature>
<dbReference type="Proteomes" id="UP001304895">
    <property type="component" value="Unassembled WGS sequence"/>
</dbReference>
<comment type="caution">
    <text evidence="19">The sequence shown here is derived from an EMBL/GenBank/DDBJ whole genome shotgun (WGS) entry which is preliminary data.</text>
</comment>
<accession>A0AAN6ZIB4</accession>
<evidence type="ECO:0000256" key="12">
    <source>
        <dbReference type="ARBA" id="ARBA00023157"/>
    </source>
</evidence>
<evidence type="ECO:0000256" key="3">
    <source>
        <dbReference type="ARBA" id="ARBA00010031"/>
    </source>
</evidence>
<dbReference type="InterPro" id="IPR008427">
    <property type="entry name" value="Extracellular_membr_CFEM_dom"/>
</dbReference>
<protein>
    <recommendedName>
        <fullName evidence="18">CFEM domain-containing protein</fullName>
    </recommendedName>
</protein>
<feature type="domain" description="CFEM" evidence="18">
    <location>
        <begin position="1"/>
        <end position="112"/>
    </location>
</feature>
<dbReference type="GO" id="GO:0098552">
    <property type="term" value="C:side of membrane"/>
    <property type="evidence" value="ECO:0007669"/>
    <property type="project" value="UniProtKB-KW"/>
</dbReference>
<comment type="similarity">
    <text evidence="3">Belongs to the RBT5 family.</text>
</comment>
<gene>
    <name evidence="19" type="ORF">BT67DRAFT_11580</name>
</gene>
<dbReference type="SMART" id="SM00747">
    <property type="entry name" value="CFEM"/>
    <property type="match status" value="1"/>
</dbReference>
<evidence type="ECO:0000256" key="6">
    <source>
        <dbReference type="ARBA" id="ARBA00022617"/>
    </source>
</evidence>
<keyword evidence="14" id="KW-0449">Lipoprotein</keyword>
<proteinExistence type="inferred from homology"/>
<reference evidence="19" key="2">
    <citation type="submission" date="2023-05" db="EMBL/GenBank/DDBJ databases">
        <authorList>
            <consortium name="Lawrence Berkeley National Laboratory"/>
            <person name="Steindorff A."/>
            <person name="Hensen N."/>
            <person name="Bonometti L."/>
            <person name="Westerberg I."/>
            <person name="Brannstrom I.O."/>
            <person name="Guillou S."/>
            <person name="Cros-Aarteil S."/>
            <person name="Calhoun S."/>
            <person name="Haridas S."/>
            <person name="Kuo A."/>
            <person name="Mondo S."/>
            <person name="Pangilinan J."/>
            <person name="Riley R."/>
            <person name="Labutti K."/>
            <person name="Andreopoulos B."/>
            <person name="Lipzen A."/>
            <person name="Chen C."/>
            <person name="Yanf M."/>
            <person name="Daum C."/>
            <person name="Ng V."/>
            <person name="Clum A."/>
            <person name="Ohm R."/>
            <person name="Martin F."/>
            <person name="Silar P."/>
            <person name="Natvig D."/>
            <person name="Lalanne C."/>
            <person name="Gautier V."/>
            <person name="Ament-Velasquez S.L."/>
            <person name="Kruys A."/>
            <person name="Hutchinson M.I."/>
            <person name="Powell A.J."/>
            <person name="Barry K."/>
            <person name="Miller A.N."/>
            <person name="Grigoriev I.V."/>
            <person name="Debuchy R."/>
            <person name="Gladieux P."/>
            <person name="Thoren M.H."/>
            <person name="Johannesson H."/>
        </authorList>
    </citation>
    <scope>NUCLEOTIDE SEQUENCE</scope>
    <source>
        <strain evidence="19">CBS 123565</strain>
    </source>
</reference>
<evidence type="ECO:0000256" key="1">
    <source>
        <dbReference type="ARBA" id="ARBA00004609"/>
    </source>
</evidence>
<keyword evidence="7" id="KW-0336">GPI-anchor</keyword>
<dbReference type="GO" id="GO:0046872">
    <property type="term" value="F:metal ion binding"/>
    <property type="evidence" value="ECO:0007669"/>
    <property type="project" value="UniProtKB-UniRule"/>
</dbReference>
<feature type="disulfide bond" evidence="15">
    <location>
        <begin position="41"/>
        <end position="48"/>
    </location>
</feature>
<keyword evidence="8 15" id="KW-0479">Metal-binding</keyword>
<keyword evidence="13" id="KW-0325">Glycoprotein</keyword>
<evidence type="ECO:0000256" key="7">
    <source>
        <dbReference type="ARBA" id="ARBA00022622"/>
    </source>
</evidence>
<keyword evidence="10 15" id="KW-0408">Iron</keyword>
<keyword evidence="5" id="KW-0964">Secreted</keyword>
<evidence type="ECO:0000256" key="13">
    <source>
        <dbReference type="ARBA" id="ARBA00023180"/>
    </source>
</evidence>
<dbReference type="GO" id="GO:0005886">
    <property type="term" value="C:plasma membrane"/>
    <property type="evidence" value="ECO:0007669"/>
    <property type="project" value="UniProtKB-SubCell"/>
</dbReference>
<keyword evidence="11" id="KW-0472">Membrane</keyword>
<dbReference type="PANTHER" id="PTHR37928:SF2">
    <property type="entry name" value="GPI ANCHORED CFEM DOMAIN PROTEIN (AFU_ORTHOLOGUE AFUA_6G10580)"/>
    <property type="match status" value="1"/>
</dbReference>
<keyword evidence="20" id="KW-1185">Reference proteome</keyword>
<evidence type="ECO:0000256" key="4">
    <source>
        <dbReference type="ARBA" id="ARBA00022475"/>
    </source>
</evidence>
<evidence type="ECO:0000256" key="11">
    <source>
        <dbReference type="ARBA" id="ARBA00023136"/>
    </source>
</evidence>
<evidence type="ECO:0000256" key="14">
    <source>
        <dbReference type="ARBA" id="ARBA00023288"/>
    </source>
</evidence>
<evidence type="ECO:0000313" key="19">
    <source>
        <dbReference type="EMBL" id="KAK4138501.1"/>
    </source>
</evidence>
<keyword evidence="12 15" id="KW-1015">Disulfide bond</keyword>
<dbReference type="PROSITE" id="PS52012">
    <property type="entry name" value="CFEM"/>
    <property type="match status" value="1"/>
</dbReference>
<feature type="binding site" description="axial binding residue" evidence="15">
    <location>
        <position position="45"/>
    </location>
    <ligand>
        <name>heme</name>
        <dbReference type="ChEBI" id="CHEBI:30413"/>
    </ligand>
    <ligandPart>
        <name>Fe</name>
        <dbReference type="ChEBI" id="CHEBI:18248"/>
    </ligandPart>
</feature>
<evidence type="ECO:0000256" key="17">
    <source>
        <dbReference type="SAM" id="SignalP"/>
    </source>
</evidence>